<dbReference type="Proteomes" id="UP000246740">
    <property type="component" value="Unassembled WGS sequence"/>
</dbReference>
<sequence length="88" mass="9744">MWLLPLASVYACVASELPAELRSMLPSEWFVAVRERRADGSPMLQLPPVSGSHICVCSRVFQSSAFHRAVWRGNVTVAVRITQSQSQS</sequence>
<keyword evidence="3" id="KW-1185">Reference proteome</keyword>
<gene>
    <name evidence="2" type="ORF">BCV70DRAFT_1266</name>
</gene>
<protein>
    <recommendedName>
        <fullName evidence="4">Secreted protein</fullName>
    </recommendedName>
</protein>
<feature type="chain" id="PRO_5016427503" description="Secreted protein" evidence="1">
    <location>
        <begin position="16"/>
        <end position="88"/>
    </location>
</feature>
<feature type="signal peptide" evidence="1">
    <location>
        <begin position="1"/>
        <end position="15"/>
    </location>
</feature>
<dbReference type="AlphaFoldDB" id="A0A317XYY5"/>
<evidence type="ECO:0000256" key="1">
    <source>
        <dbReference type="SAM" id="SignalP"/>
    </source>
</evidence>
<evidence type="ECO:0000313" key="2">
    <source>
        <dbReference type="EMBL" id="PWZ02501.1"/>
    </source>
</evidence>
<organism evidence="2 3">
    <name type="scientific">Testicularia cyperi</name>
    <dbReference type="NCBI Taxonomy" id="1882483"/>
    <lineage>
        <taxon>Eukaryota</taxon>
        <taxon>Fungi</taxon>
        <taxon>Dikarya</taxon>
        <taxon>Basidiomycota</taxon>
        <taxon>Ustilaginomycotina</taxon>
        <taxon>Ustilaginomycetes</taxon>
        <taxon>Ustilaginales</taxon>
        <taxon>Anthracoideaceae</taxon>
        <taxon>Testicularia</taxon>
    </lineage>
</organism>
<accession>A0A317XYY5</accession>
<keyword evidence="1" id="KW-0732">Signal</keyword>
<dbReference type="InParanoid" id="A0A317XYY5"/>
<name>A0A317XYY5_9BASI</name>
<evidence type="ECO:0000313" key="3">
    <source>
        <dbReference type="Proteomes" id="UP000246740"/>
    </source>
</evidence>
<evidence type="ECO:0008006" key="4">
    <source>
        <dbReference type="Google" id="ProtNLM"/>
    </source>
</evidence>
<proteinExistence type="predicted"/>
<dbReference type="EMBL" id="KZ819188">
    <property type="protein sequence ID" value="PWZ02501.1"/>
    <property type="molecule type" value="Genomic_DNA"/>
</dbReference>
<reference evidence="2 3" key="1">
    <citation type="journal article" date="2018" name="Mol. Biol. Evol.">
        <title>Broad Genomic Sampling Reveals a Smut Pathogenic Ancestry of the Fungal Clade Ustilaginomycotina.</title>
        <authorList>
            <person name="Kijpornyongpan T."/>
            <person name="Mondo S.J."/>
            <person name="Barry K."/>
            <person name="Sandor L."/>
            <person name="Lee J."/>
            <person name="Lipzen A."/>
            <person name="Pangilinan J."/>
            <person name="LaButti K."/>
            <person name="Hainaut M."/>
            <person name="Henrissat B."/>
            <person name="Grigoriev I.V."/>
            <person name="Spatafora J.W."/>
            <person name="Aime M.C."/>
        </authorList>
    </citation>
    <scope>NUCLEOTIDE SEQUENCE [LARGE SCALE GENOMIC DNA]</scope>
    <source>
        <strain evidence="2 3">MCA 3645</strain>
    </source>
</reference>